<gene>
    <name evidence="12" type="ORF">ATZ99_02200</name>
</gene>
<dbReference type="SUPFAM" id="SSF52972">
    <property type="entry name" value="ITPase-like"/>
    <property type="match status" value="1"/>
</dbReference>
<dbReference type="AlphaFoldDB" id="A0A162N2H9"/>
<dbReference type="EMBL" id="LOHZ01000015">
    <property type="protein sequence ID" value="KYO68708.1"/>
    <property type="molecule type" value="Genomic_DNA"/>
</dbReference>
<dbReference type="GO" id="GO:0000166">
    <property type="term" value="F:nucleotide binding"/>
    <property type="evidence" value="ECO:0007669"/>
    <property type="project" value="UniProtKB-KW"/>
</dbReference>
<name>A0A162N2H9_9FIRM</name>
<reference evidence="12 13" key="1">
    <citation type="submission" date="2015-12" db="EMBL/GenBank/DDBJ databases">
        <title>Draft genome of Thermovenabulum gondwanense isolated from a red thermophilic microbial mat colonisisng an outflow channel of a bore well.</title>
        <authorList>
            <person name="Patel B.K."/>
        </authorList>
    </citation>
    <scope>NUCLEOTIDE SEQUENCE [LARGE SCALE GENOMIC DNA]</scope>
    <source>
        <strain evidence="12 13">R270</strain>
    </source>
</reference>
<protein>
    <recommendedName>
        <fullName evidence="10">dITP/XTP pyrophosphatase</fullName>
        <ecNumber evidence="10">3.6.1.66</ecNumber>
    </recommendedName>
    <alternativeName>
        <fullName evidence="10">Non-canonical purine NTP pyrophosphatase</fullName>
    </alternativeName>
    <alternativeName>
        <fullName evidence="10">Non-standard purine NTP pyrophosphatase</fullName>
    </alternativeName>
    <alternativeName>
        <fullName evidence="10">Nucleoside-triphosphate diphosphatase</fullName>
    </alternativeName>
    <alternativeName>
        <fullName evidence="10">Nucleoside-triphosphate pyrophosphatase</fullName>
        <shortName evidence="10">NTPase</shortName>
    </alternativeName>
</protein>
<comment type="function">
    <text evidence="10">Pyrophosphatase that catalyzes the hydrolysis of nucleoside triphosphates to their monophosphate derivatives, with a high preference for the non-canonical purine nucleotides XTP (xanthosine triphosphate), dITP (deoxyinosine triphosphate) and ITP. Seems to function as a house-cleaning enzyme that removes non-canonical purine nucleotides from the nucleotide pool, thus preventing their incorporation into DNA/RNA and avoiding chromosomal lesions.</text>
</comment>
<dbReference type="HAMAP" id="MF_01405">
    <property type="entry name" value="Non_canon_purine_NTPase"/>
    <property type="match status" value="1"/>
</dbReference>
<feature type="binding site" evidence="10">
    <location>
        <begin position="151"/>
        <end position="154"/>
    </location>
    <ligand>
        <name>substrate</name>
    </ligand>
</feature>
<evidence type="ECO:0000256" key="3">
    <source>
        <dbReference type="ARBA" id="ARBA00022723"/>
    </source>
</evidence>
<keyword evidence="7 10" id="KW-0546">Nucleotide metabolism</keyword>
<dbReference type="STRING" id="520767.ATZ99_02200"/>
<feature type="binding site" evidence="10">
    <location>
        <position position="39"/>
    </location>
    <ligand>
        <name>Mg(2+)</name>
        <dbReference type="ChEBI" id="CHEBI:18420"/>
    </ligand>
</feature>
<keyword evidence="4 10" id="KW-0547">Nucleotide-binding</keyword>
<keyword evidence="13" id="KW-1185">Reference proteome</keyword>
<comment type="similarity">
    <text evidence="1 10 11">Belongs to the HAM1 NTPase family.</text>
</comment>
<dbReference type="PANTHER" id="PTHR11067">
    <property type="entry name" value="INOSINE TRIPHOSPHATE PYROPHOSPHATASE/HAM1 PROTEIN"/>
    <property type="match status" value="1"/>
</dbReference>
<keyword evidence="3 10" id="KW-0479">Metal-binding</keyword>
<evidence type="ECO:0000256" key="11">
    <source>
        <dbReference type="RuleBase" id="RU003781"/>
    </source>
</evidence>
<evidence type="ECO:0000256" key="1">
    <source>
        <dbReference type="ARBA" id="ARBA00008023"/>
    </source>
</evidence>
<comment type="catalytic activity">
    <reaction evidence="9 10">
        <text>XTP + H2O = XMP + diphosphate + H(+)</text>
        <dbReference type="Rhea" id="RHEA:28610"/>
        <dbReference type="ChEBI" id="CHEBI:15377"/>
        <dbReference type="ChEBI" id="CHEBI:15378"/>
        <dbReference type="ChEBI" id="CHEBI:33019"/>
        <dbReference type="ChEBI" id="CHEBI:57464"/>
        <dbReference type="ChEBI" id="CHEBI:61314"/>
        <dbReference type="EC" id="3.6.1.66"/>
    </reaction>
</comment>
<feature type="active site" description="Proton acceptor" evidence="10">
    <location>
        <position position="68"/>
    </location>
</feature>
<dbReference type="EC" id="3.6.1.66" evidence="10"/>
<feature type="binding site" evidence="10">
    <location>
        <begin position="179"/>
        <end position="180"/>
    </location>
    <ligand>
        <name>substrate</name>
    </ligand>
</feature>
<dbReference type="GO" id="GO:0009146">
    <property type="term" value="P:purine nucleoside triphosphate catabolic process"/>
    <property type="evidence" value="ECO:0007669"/>
    <property type="project" value="UniProtKB-UniRule"/>
</dbReference>
<dbReference type="Proteomes" id="UP000075737">
    <property type="component" value="Unassembled WGS sequence"/>
</dbReference>
<dbReference type="GO" id="GO:0046872">
    <property type="term" value="F:metal ion binding"/>
    <property type="evidence" value="ECO:0007669"/>
    <property type="project" value="UniProtKB-KW"/>
</dbReference>
<dbReference type="InterPro" id="IPR002637">
    <property type="entry name" value="RdgB/HAM1"/>
</dbReference>
<dbReference type="FunFam" id="3.90.950.10:FF:000001">
    <property type="entry name" value="dITP/XTP pyrophosphatase"/>
    <property type="match status" value="1"/>
</dbReference>
<keyword evidence="5 10" id="KW-0378">Hydrolase</keyword>
<dbReference type="PATRIC" id="fig|520767.4.peg.226"/>
<feature type="binding site" evidence="10">
    <location>
        <position position="69"/>
    </location>
    <ligand>
        <name>substrate</name>
    </ligand>
</feature>
<dbReference type="Gene3D" id="3.90.950.10">
    <property type="match status" value="1"/>
</dbReference>
<organism evidence="12 13">
    <name type="scientific">Thermovenabulum gondwanense</name>
    <dbReference type="NCBI Taxonomy" id="520767"/>
    <lineage>
        <taxon>Bacteria</taxon>
        <taxon>Bacillati</taxon>
        <taxon>Bacillota</taxon>
        <taxon>Clostridia</taxon>
        <taxon>Thermosediminibacterales</taxon>
        <taxon>Thermosediminibacteraceae</taxon>
        <taxon>Thermovenabulum</taxon>
    </lineage>
</organism>
<comment type="caution">
    <text evidence="12">The sequence shown here is derived from an EMBL/GenBank/DDBJ whole genome shotgun (WGS) entry which is preliminary data.</text>
</comment>
<evidence type="ECO:0000313" key="13">
    <source>
        <dbReference type="Proteomes" id="UP000075737"/>
    </source>
</evidence>
<evidence type="ECO:0000256" key="4">
    <source>
        <dbReference type="ARBA" id="ARBA00022741"/>
    </source>
</evidence>
<feature type="binding site" evidence="10">
    <location>
        <position position="174"/>
    </location>
    <ligand>
        <name>substrate</name>
    </ligand>
</feature>
<dbReference type="InterPro" id="IPR020922">
    <property type="entry name" value="dITP/XTP_pyrophosphatase"/>
</dbReference>
<dbReference type="Pfam" id="PF01725">
    <property type="entry name" value="Ham1p_like"/>
    <property type="match status" value="1"/>
</dbReference>
<dbReference type="GO" id="GO:0009117">
    <property type="term" value="P:nucleotide metabolic process"/>
    <property type="evidence" value="ECO:0007669"/>
    <property type="project" value="UniProtKB-KW"/>
</dbReference>
<evidence type="ECO:0000256" key="8">
    <source>
        <dbReference type="ARBA" id="ARBA00051875"/>
    </source>
</evidence>
<evidence type="ECO:0000256" key="6">
    <source>
        <dbReference type="ARBA" id="ARBA00022842"/>
    </source>
</evidence>
<comment type="catalytic activity">
    <reaction evidence="8 10">
        <text>dITP + H2O = dIMP + diphosphate + H(+)</text>
        <dbReference type="Rhea" id="RHEA:28342"/>
        <dbReference type="ChEBI" id="CHEBI:15377"/>
        <dbReference type="ChEBI" id="CHEBI:15378"/>
        <dbReference type="ChEBI" id="CHEBI:33019"/>
        <dbReference type="ChEBI" id="CHEBI:61194"/>
        <dbReference type="ChEBI" id="CHEBI:61382"/>
        <dbReference type="EC" id="3.6.1.66"/>
    </reaction>
</comment>
<dbReference type="InterPro" id="IPR029001">
    <property type="entry name" value="ITPase-like_fam"/>
</dbReference>
<comment type="cofactor">
    <cofactor evidence="10">
        <name>Mg(2+)</name>
        <dbReference type="ChEBI" id="CHEBI:18420"/>
    </cofactor>
    <text evidence="10">Binds 1 Mg(2+) ion per subunit.</text>
</comment>
<comment type="subunit">
    <text evidence="2 10">Homodimer.</text>
</comment>
<dbReference type="GO" id="GO:0017111">
    <property type="term" value="F:ribonucleoside triphosphate phosphatase activity"/>
    <property type="evidence" value="ECO:0007669"/>
    <property type="project" value="InterPro"/>
</dbReference>
<evidence type="ECO:0000256" key="2">
    <source>
        <dbReference type="ARBA" id="ARBA00011738"/>
    </source>
</evidence>
<evidence type="ECO:0000256" key="5">
    <source>
        <dbReference type="ARBA" id="ARBA00022801"/>
    </source>
</evidence>
<feature type="binding site" evidence="10">
    <location>
        <position position="68"/>
    </location>
    <ligand>
        <name>Mg(2+)</name>
        <dbReference type="ChEBI" id="CHEBI:18420"/>
    </ligand>
</feature>
<evidence type="ECO:0000256" key="9">
    <source>
        <dbReference type="ARBA" id="ARBA00052017"/>
    </source>
</evidence>
<evidence type="ECO:0000256" key="10">
    <source>
        <dbReference type="HAMAP-Rule" id="MF_01405"/>
    </source>
</evidence>
<dbReference type="NCBIfam" id="TIGR00042">
    <property type="entry name" value="RdgB/HAM1 family non-canonical purine NTP pyrophosphatase"/>
    <property type="match status" value="1"/>
</dbReference>
<dbReference type="GO" id="GO:0035870">
    <property type="term" value="F:dITP diphosphatase activity"/>
    <property type="evidence" value="ECO:0007669"/>
    <property type="project" value="UniProtKB-UniRule"/>
</dbReference>
<feature type="binding site" evidence="10">
    <location>
        <begin position="7"/>
        <end position="12"/>
    </location>
    <ligand>
        <name>substrate</name>
    </ligand>
</feature>
<accession>A0A162N2H9</accession>
<dbReference type="GO" id="GO:0005829">
    <property type="term" value="C:cytosol"/>
    <property type="evidence" value="ECO:0007669"/>
    <property type="project" value="TreeGrafter"/>
</dbReference>
<evidence type="ECO:0000313" key="12">
    <source>
        <dbReference type="EMBL" id="KYO68708.1"/>
    </source>
</evidence>
<dbReference type="NCBIfam" id="NF011397">
    <property type="entry name" value="PRK14822.1"/>
    <property type="match status" value="1"/>
</dbReference>
<keyword evidence="6 10" id="KW-0460">Magnesium</keyword>
<proteinExistence type="inferred from homology"/>
<dbReference type="OrthoDB" id="9807456at2"/>
<evidence type="ECO:0000256" key="7">
    <source>
        <dbReference type="ARBA" id="ARBA00023080"/>
    </source>
</evidence>
<comment type="catalytic activity">
    <reaction evidence="10">
        <text>ITP + H2O = IMP + diphosphate + H(+)</text>
        <dbReference type="Rhea" id="RHEA:29399"/>
        <dbReference type="ChEBI" id="CHEBI:15377"/>
        <dbReference type="ChEBI" id="CHEBI:15378"/>
        <dbReference type="ChEBI" id="CHEBI:33019"/>
        <dbReference type="ChEBI" id="CHEBI:58053"/>
        <dbReference type="ChEBI" id="CHEBI:61402"/>
        <dbReference type="EC" id="3.6.1.66"/>
    </reaction>
</comment>
<dbReference type="GO" id="GO:0036220">
    <property type="term" value="F:ITP diphosphatase activity"/>
    <property type="evidence" value="ECO:0007669"/>
    <property type="project" value="UniProtKB-UniRule"/>
</dbReference>
<dbReference type="RefSeq" id="WP_068747399.1">
    <property type="nucleotide sequence ID" value="NZ_LOHZ01000015.1"/>
</dbReference>
<dbReference type="CDD" id="cd00515">
    <property type="entry name" value="HAM1"/>
    <property type="match status" value="1"/>
</dbReference>
<dbReference type="PANTHER" id="PTHR11067:SF9">
    <property type="entry name" value="INOSINE TRIPHOSPHATE PYROPHOSPHATASE"/>
    <property type="match status" value="1"/>
</dbReference>
<sequence>MKLVIATSNKGKFKEFKKMLSDLPLQLLSLMDFPGIIIDERGSSFEENAMLKALETARKTGLPSLGDDSGLEVEALNGRPGIFTARYAGENATSEENIKKLLFELEGIPFEKRMAQFVCCLCFALPDGRCFTEKGILKGYITLTPCGSKGFGYDPVFYVPELGKTLAELDEEEKNKISHRGNALEKLRGHILCELGY</sequence>
<dbReference type="GO" id="GO:0036222">
    <property type="term" value="F:XTP diphosphatase activity"/>
    <property type="evidence" value="ECO:0007669"/>
    <property type="project" value="UniProtKB-UniRule"/>
</dbReference>